<dbReference type="EMBL" id="CP114035">
    <property type="protein sequence ID" value="WAP66699.1"/>
    <property type="molecule type" value="Genomic_DNA"/>
</dbReference>
<sequence>MLTLKINRKRYKGIKKRTDISKSQFRSITNRKNLTELNGAERKFILTNTGEFIIGNQDIDSFPHPMLKYFANSDAEVVSAGYVAVRKGVVVFSNTTGHYHTSMAGKDPNSPVIEFFKNMGVIARRVRGDGNTEIPPSYNPWEDFSF</sequence>
<name>A0ACD4PIG6_9PSED</name>
<evidence type="ECO:0000313" key="2">
    <source>
        <dbReference type="Proteomes" id="UP001163982"/>
    </source>
</evidence>
<organism evidence="1 2">
    <name type="scientific">Pseudomonas fortuita</name>
    <dbReference type="NCBI Taxonomy" id="3233375"/>
    <lineage>
        <taxon>Bacteria</taxon>
        <taxon>Pseudomonadati</taxon>
        <taxon>Pseudomonadota</taxon>
        <taxon>Gammaproteobacteria</taxon>
        <taxon>Pseudomonadales</taxon>
        <taxon>Pseudomonadaceae</taxon>
        <taxon>Pseudomonas</taxon>
    </lineage>
</organism>
<protein>
    <submittedName>
        <fullName evidence="1">Uncharacterized protein</fullName>
    </submittedName>
</protein>
<evidence type="ECO:0000313" key="1">
    <source>
        <dbReference type="EMBL" id="WAP66699.1"/>
    </source>
</evidence>
<reference evidence="1" key="1">
    <citation type="journal article" date="2024" name="Int. J. Syst. Evol. Microbiol.">
        <title>Pseudomonas fortuita sp. nov., isolated from the endosphere of a wild yam.</title>
        <authorList>
            <person name="Carlier A."/>
            <person name="Beaumel M."/>
            <person name="Moreau S."/>
            <person name="Acar T."/>
            <person name="Sana T.G."/>
            <person name="Cnockaert M."/>
            <person name="Vandamme P."/>
        </authorList>
    </citation>
    <scope>NUCLEOTIDE SEQUENCE</scope>
    <source>
        <strain evidence="1">GMI12077</strain>
    </source>
</reference>
<accession>A0ACD4PIG6</accession>
<gene>
    <name evidence="1" type="ORF">OZ911_15695</name>
</gene>
<proteinExistence type="predicted"/>
<keyword evidence="2" id="KW-1185">Reference proteome</keyword>
<dbReference type="Proteomes" id="UP001163982">
    <property type="component" value="Chromosome"/>
</dbReference>